<dbReference type="SUPFAM" id="SSF53649">
    <property type="entry name" value="Alkaline phosphatase-like"/>
    <property type="match status" value="1"/>
</dbReference>
<reference evidence="2" key="2">
    <citation type="submission" date="2014-07" db="EMBL/GenBank/DDBJ databases">
        <authorList>
            <person name="Hull J."/>
        </authorList>
    </citation>
    <scope>NUCLEOTIDE SEQUENCE</scope>
</reference>
<feature type="non-terminal residue" evidence="2">
    <location>
        <position position="1"/>
    </location>
</feature>
<organism evidence="2">
    <name type="scientific">Lygus hesperus</name>
    <name type="common">Western plant bug</name>
    <dbReference type="NCBI Taxonomy" id="30085"/>
    <lineage>
        <taxon>Eukaryota</taxon>
        <taxon>Metazoa</taxon>
        <taxon>Ecdysozoa</taxon>
        <taxon>Arthropoda</taxon>
        <taxon>Hexapoda</taxon>
        <taxon>Insecta</taxon>
        <taxon>Pterygota</taxon>
        <taxon>Neoptera</taxon>
        <taxon>Paraneoptera</taxon>
        <taxon>Hemiptera</taxon>
        <taxon>Heteroptera</taxon>
        <taxon>Panheteroptera</taxon>
        <taxon>Cimicomorpha</taxon>
        <taxon>Miridae</taxon>
        <taxon>Mirini</taxon>
        <taxon>Lygus</taxon>
    </lineage>
</organism>
<dbReference type="InterPro" id="IPR017850">
    <property type="entry name" value="Alkaline_phosphatase_core_sf"/>
</dbReference>
<dbReference type="PANTHER" id="PTHR43108">
    <property type="entry name" value="N-ACETYLGLUCOSAMINE-6-SULFATASE FAMILY MEMBER"/>
    <property type="match status" value="1"/>
</dbReference>
<dbReference type="AlphaFoldDB" id="A0A0A9XTN1"/>
<evidence type="ECO:0000313" key="2">
    <source>
        <dbReference type="EMBL" id="JAG22163.1"/>
    </source>
</evidence>
<sequence>YSMPWDKRQPYEFDVRVPFLIKGPNVSRKSISSKPVLLIDIYATILQIAGVQWTTSDGQSILPIAPRGNRTFYLEYRGEGSRKYDPSCPWRDNHLSLCSSKACCKCQDSINNTYSCVRSVIDGVEDFVYCKFDDDEARVEAYDMIEDPYQLVNLYPDMDSAKKKHFTVLLDSWMTVKD</sequence>
<name>A0A0A9XTN1_LYGHE</name>
<comment type="similarity">
    <text evidence="1">Belongs to the sulfatase family.</text>
</comment>
<dbReference type="PANTHER" id="PTHR43108:SF8">
    <property type="entry name" value="SD21168P"/>
    <property type="match status" value="1"/>
</dbReference>
<proteinExistence type="inferred from homology"/>
<dbReference type="EMBL" id="GBHO01021441">
    <property type="protein sequence ID" value="JAG22163.1"/>
    <property type="molecule type" value="Transcribed_RNA"/>
</dbReference>
<reference evidence="2" key="1">
    <citation type="journal article" date="2014" name="PLoS ONE">
        <title>Transcriptome-Based Identification of ABC Transporters in the Western Tarnished Plant Bug Lygus hesperus.</title>
        <authorList>
            <person name="Hull J.J."/>
            <person name="Chaney K."/>
            <person name="Geib S.M."/>
            <person name="Fabrick J.A."/>
            <person name="Brent C.S."/>
            <person name="Walsh D."/>
            <person name="Lavine L.C."/>
        </authorList>
    </citation>
    <scope>NUCLEOTIDE SEQUENCE</scope>
</reference>
<accession>A0A0A9XTN1</accession>
<protein>
    <submittedName>
        <fullName evidence="2">N-acetylglucosamine-6-sulfatase</fullName>
    </submittedName>
</protein>
<gene>
    <name evidence="2" type="primary">GNS</name>
    <name evidence="2" type="ORF">CM83_10495</name>
</gene>
<dbReference type="Gene3D" id="3.40.720.10">
    <property type="entry name" value="Alkaline Phosphatase, subunit A"/>
    <property type="match status" value="1"/>
</dbReference>
<dbReference type="GO" id="GO:0008449">
    <property type="term" value="F:N-acetylglucosamine-6-sulfatase activity"/>
    <property type="evidence" value="ECO:0007669"/>
    <property type="project" value="TreeGrafter"/>
</dbReference>
<dbReference type="GO" id="GO:0005539">
    <property type="term" value="F:glycosaminoglycan binding"/>
    <property type="evidence" value="ECO:0007669"/>
    <property type="project" value="TreeGrafter"/>
</dbReference>
<evidence type="ECO:0000256" key="1">
    <source>
        <dbReference type="ARBA" id="ARBA00008779"/>
    </source>
</evidence>